<keyword evidence="3" id="KW-1185">Reference proteome</keyword>
<proteinExistence type="predicted"/>
<evidence type="ECO:0000313" key="2">
    <source>
        <dbReference type="EMBL" id="SDT12549.1"/>
    </source>
</evidence>
<accession>A0A1H1XUI3</accession>
<dbReference type="EMBL" id="LT629758">
    <property type="protein sequence ID" value="SDT12549.1"/>
    <property type="molecule type" value="Genomic_DNA"/>
</dbReference>
<evidence type="ECO:0000313" key="3">
    <source>
        <dbReference type="Proteomes" id="UP000198688"/>
    </source>
</evidence>
<reference evidence="2 3" key="1">
    <citation type="submission" date="2016-10" db="EMBL/GenBank/DDBJ databases">
        <authorList>
            <person name="de Groot N.N."/>
        </authorList>
    </citation>
    <scope>NUCLEOTIDE SEQUENCE [LARGE SCALE GENOMIC DNA]</scope>
    <source>
        <strain evidence="2 3">DSM 43941</strain>
    </source>
</reference>
<organism evidence="2 3">
    <name type="scientific">Actinoplanes derwentensis</name>
    <dbReference type="NCBI Taxonomy" id="113562"/>
    <lineage>
        <taxon>Bacteria</taxon>
        <taxon>Bacillati</taxon>
        <taxon>Actinomycetota</taxon>
        <taxon>Actinomycetes</taxon>
        <taxon>Micromonosporales</taxon>
        <taxon>Micromonosporaceae</taxon>
        <taxon>Actinoplanes</taxon>
    </lineage>
</organism>
<sequence length="430" mass="48273">MNLANLMACALCREALTEHHDGEHVSYRHPVAEKDHPVTPISATLLRDVFHRCHTCSTGLPVWDYRTGLIQLLAVDAGVVQTYNDHWQICYPCAQLIEADDIDALTARCAGLVGWRPGSIEYTQLHLLHRGIVLGREDRTLLATTPWPPARITADMLPKIRDRFTGLLRGSVRLPGPINEPSRRRHLADQLDVAPMYWVNDEFTGLVTAVSTDQPTARLTDDLAPTPDGLIVWSEPVGTREELAAVSWTQSTDGWQLIGYRSIGTAVPDTLMPQLRHEIGWLLPIHAEHLTRRAAIDGDHPLSPMVTTWLLIHQQMADTVATKLPNGTIRAYQRSRRPAPEVKTVRIKPRTTTMAQPDQRRGGSRTRAKPDHRFWVSGHERQQAYGPGRSLRRPIDVQPFLKGDENLPIKLSTTVRILRGRPDTGNRSPE</sequence>
<protein>
    <submittedName>
        <fullName evidence="2">Uncharacterized protein</fullName>
    </submittedName>
</protein>
<dbReference type="STRING" id="113562.SAMN04489716_2584"/>
<gene>
    <name evidence="2" type="ORF">SAMN04489716_2584</name>
</gene>
<evidence type="ECO:0000256" key="1">
    <source>
        <dbReference type="SAM" id="MobiDB-lite"/>
    </source>
</evidence>
<feature type="region of interest" description="Disordered" evidence="1">
    <location>
        <begin position="351"/>
        <end position="373"/>
    </location>
</feature>
<dbReference type="OrthoDB" id="3360929at2"/>
<name>A0A1H1XUI3_9ACTN</name>
<dbReference type="AlphaFoldDB" id="A0A1H1XUI3"/>
<dbReference type="RefSeq" id="WP_092544559.1">
    <property type="nucleotide sequence ID" value="NZ_BOMJ01000105.1"/>
</dbReference>
<dbReference type="Proteomes" id="UP000198688">
    <property type="component" value="Chromosome I"/>
</dbReference>